<name>A0AAP0BAC6_9ASPA</name>
<proteinExistence type="predicted"/>
<feature type="transmembrane region" description="Helical" evidence="1">
    <location>
        <begin position="52"/>
        <end position="74"/>
    </location>
</feature>
<protein>
    <submittedName>
        <fullName evidence="2">Tetraspanin-18</fullName>
    </submittedName>
</protein>
<evidence type="ECO:0000256" key="1">
    <source>
        <dbReference type="SAM" id="Phobius"/>
    </source>
</evidence>
<gene>
    <name evidence="2" type="ORF">KSP39_PZI015085</name>
</gene>
<feature type="transmembrane region" description="Helical" evidence="1">
    <location>
        <begin position="135"/>
        <end position="156"/>
    </location>
</feature>
<feature type="transmembrane region" description="Helical" evidence="1">
    <location>
        <begin position="80"/>
        <end position="106"/>
    </location>
</feature>
<feature type="transmembrane region" description="Helical" evidence="1">
    <location>
        <begin position="20"/>
        <end position="40"/>
    </location>
</feature>
<evidence type="ECO:0000313" key="2">
    <source>
        <dbReference type="EMBL" id="KAK8934568.1"/>
    </source>
</evidence>
<keyword evidence="1" id="KW-0472">Membrane</keyword>
<evidence type="ECO:0000313" key="3">
    <source>
        <dbReference type="Proteomes" id="UP001418222"/>
    </source>
</evidence>
<comment type="caution">
    <text evidence="2">The sequence shown here is derived from an EMBL/GenBank/DDBJ whole genome shotgun (WGS) entry which is preliminary data.</text>
</comment>
<reference evidence="2 3" key="1">
    <citation type="journal article" date="2022" name="Nat. Plants">
        <title>Genomes of leafy and leafless Platanthera orchids illuminate the evolution of mycoheterotrophy.</title>
        <authorList>
            <person name="Li M.H."/>
            <person name="Liu K.W."/>
            <person name="Li Z."/>
            <person name="Lu H.C."/>
            <person name="Ye Q.L."/>
            <person name="Zhang D."/>
            <person name="Wang J.Y."/>
            <person name="Li Y.F."/>
            <person name="Zhong Z.M."/>
            <person name="Liu X."/>
            <person name="Yu X."/>
            <person name="Liu D.K."/>
            <person name="Tu X.D."/>
            <person name="Liu B."/>
            <person name="Hao Y."/>
            <person name="Liao X.Y."/>
            <person name="Jiang Y.T."/>
            <person name="Sun W.H."/>
            <person name="Chen J."/>
            <person name="Chen Y.Q."/>
            <person name="Ai Y."/>
            <person name="Zhai J.W."/>
            <person name="Wu S.S."/>
            <person name="Zhou Z."/>
            <person name="Hsiao Y.Y."/>
            <person name="Wu W.L."/>
            <person name="Chen Y.Y."/>
            <person name="Lin Y.F."/>
            <person name="Hsu J.L."/>
            <person name="Li C.Y."/>
            <person name="Wang Z.W."/>
            <person name="Zhao X."/>
            <person name="Zhong W.Y."/>
            <person name="Ma X.K."/>
            <person name="Ma L."/>
            <person name="Huang J."/>
            <person name="Chen G.Z."/>
            <person name="Huang M.Z."/>
            <person name="Huang L."/>
            <person name="Peng D.H."/>
            <person name="Luo Y.B."/>
            <person name="Zou S.Q."/>
            <person name="Chen S.P."/>
            <person name="Lan S."/>
            <person name="Tsai W.C."/>
            <person name="Van de Peer Y."/>
            <person name="Liu Z.J."/>
        </authorList>
    </citation>
    <scope>NUCLEOTIDE SEQUENCE [LARGE SCALE GENOMIC DNA]</scope>
    <source>
        <strain evidence="2">Lor287</strain>
    </source>
</reference>
<accession>A0AAP0BAC6</accession>
<dbReference type="EMBL" id="JBBWWQ010000012">
    <property type="protein sequence ID" value="KAK8934568.1"/>
    <property type="molecule type" value="Genomic_DNA"/>
</dbReference>
<keyword evidence="1" id="KW-1133">Transmembrane helix</keyword>
<dbReference type="Proteomes" id="UP001418222">
    <property type="component" value="Unassembled WGS sequence"/>
</dbReference>
<keyword evidence="3" id="KW-1185">Reference proteome</keyword>
<sequence>MSSTLWPLCLTFLLKLLNYLQAFIGFSIALYSVWMLGIWNRRSDLQELPFPWFLYVLLGVGLLFCLISCTGYLAAGVPNAWCLCLYAVLTIMLILFEAALAADLVFNKHWQEGIPHDATGELRNLLGAAGINVDIFVRTVIFVVGIQAIVLILALLSRVTLLNGGTGYCHDDSDILKKTLLDEEFGSSTSNIE</sequence>
<dbReference type="AlphaFoldDB" id="A0AAP0BAC6"/>
<keyword evidence="1" id="KW-0812">Transmembrane</keyword>
<organism evidence="2 3">
    <name type="scientific">Platanthera zijinensis</name>
    <dbReference type="NCBI Taxonomy" id="2320716"/>
    <lineage>
        <taxon>Eukaryota</taxon>
        <taxon>Viridiplantae</taxon>
        <taxon>Streptophyta</taxon>
        <taxon>Embryophyta</taxon>
        <taxon>Tracheophyta</taxon>
        <taxon>Spermatophyta</taxon>
        <taxon>Magnoliopsida</taxon>
        <taxon>Liliopsida</taxon>
        <taxon>Asparagales</taxon>
        <taxon>Orchidaceae</taxon>
        <taxon>Orchidoideae</taxon>
        <taxon>Orchideae</taxon>
        <taxon>Orchidinae</taxon>
        <taxon>Platanthera</taxon>
    </lineage>
</organism>